<name>A0A0W0YNM9_9GAMM</name>
<organism evidence="1 2">
    <name type="scientific">Legionella sainthelensi</name>
    <dbReference type="NCBI Taxonomy" id="28087"/>
    <lineage>
        <taxon>Bacteria</taxon>
        <taxon>Pseudomonadati</taxon>
        <taxon>Pseudomonadota</taxon>
        <taxon>Gammaproteobacteria</taxon>
        <taxon>Legionellales</taxon>
        <taxon>Legionellaceae</taxon>
        <taxon>Legionella</taxon>
    </lineage>
</organism>
<accession>A0A0W0YNM9</accession>
<evidence type="ECO:0000313" key="2">
    <source>
        <dbReference type="Proteomes" id="UP000054621"/>
    </source>
</evidence>
<dbReference type="Proteomes" id="UP000054621">
    <property type="component" value="Unassembled WGS sequence"/>
</dbReference>
<dbReference type="PATRIC" id="fig|28087.4.peg.1572"/>
<gene>
    <name evidence="1" type="ORF">Lsai_1466</name>
</gene>
<dbReference type="Gene3D" id="1.25.40.20">
    <property type="entry name" value="Ankyrin repeat-containing domain"/>
    <property type="match status" value="1"/>
</dbReference>
<evidence type="ECO:0000313" key="1">
    <source>
        <dbReference type="EMBL" id="KTD58134.1"/>
    </source>
</evidence>
<reference evidence="1 2" key="1">
    <citation type="submission" date="2015-11" db="EMBL/GenBank/DDBJ databases">
        <title>Genomic analysis of 38 Legionella species identifies large and diverse effector repertoires.</title>
        <authorList>
            <person name="Burstein D."/>
            <person name="Amaro F."/>
            <person name="Zusman T."/>
            <person name="Lifshitz Z."/>
            <person name="Cohen O."/>
            <person name="Gilbert J.A."/>
            <person name="Pupko T."/>
            <person name="Shuman H.A."/>
            <person name="Segal G."/>
        </authorList>
    </citation>
    <scope>NUCLEOTIDE SEQUENCE [LARGE SCALE GENOMIC DNA]</scope>
    <source>
        <strain evidence="1 2">Mt.St.Helens-4</strain>
    </source>
</reference>
<dbReference type="SUPFAM" id="SSF48403">
    <property type="entry name" value="Ankyrin repeat"/>
    <property type="match status" value="1"/>
</dbReference>
<dbReference type="SMART" id="SM00248">
    <property type="entry name" value="ANK"/>
    <property type="match status" value="3"/>
</dbReference>
<sequence>MLKTRLESITCPEIIPLINEVIDKGSKEDIELLKKAIFSVDLATNHDNYALGGANFLLYVVAMNDVKTLEKMINHGFDYNAGLTEWNGEEAYVSPLMLACFFNDSAIVHILLNNNANFSGYYPKNRSLFETAARHSTREILDLLFNHAKNKGTIKEFLSRTVMKKNGLETIFEPEKVMERLIQIILNPKFNSNLTLKDLRFFSPQIKDYYQSMYKLVPLSTDKARYNQNSSPSFFQPKAAKEQVTKEMAITNALAAYKKILDDPLTCFTLLQQLENAITLKVENTFHTSNLEKLVSTEYTIETHLAMKWPIPKNAYQPLKLDSLLSLSIIGELQKFGCGQSSYKWYGFVNDTTASSHIIDGAHTTEDTLDISALLHGKYSHSIQLLLLMYAIEENLIDVSYGVDQKLEIRDLLRGLVTPATDGKKTWATTNDYIYFDHASFSGPHFLNSILMNEGHKYGLPNLGHALTSSFCKALLRSMEFYNKNHHGEFLSPSHLWDNLISLHNPRIFLPSIERNNHFFRPAKNSIRDEEKLESGKGEYVEAQYIVSKKSLAR</sequence>
<dbReference type="InterPro" id="IPR002110">
    <property type="entry name" value="Ankyrin_rpt"/>
</dbReference>
<dbReference type="AlphaFoldDB" id="A0A0W0YNM9"/>
<dbReference type="eggNOG" id="ENOG5030JSV">
    <property type="taxonomic scope" value="Bacteria"/>
</dbReference>
<dbReference type="InterPro" id="IPR036770">
    <property type="entry name" value="Ankyrin_rpt-contain_sf"/>
</dbReference>
<dbReference type="OrthoDB" id="9892629at2"/>
<proteinExistence type="predicted"/>
<comment type="caution">
    <text evidence="1">The sequence shown here is derived from an EMBL/GenBank/DDBJ whole genome shotgun (WGS) entry which is preliminary data.</text>
</comment>
<dbReference type="RefSeq" id="WP_027272397.1">
    <property type="nucleotide sequence ID" value="NZ_CAAAJE010000007.1"/>
</dbReference>
<dbReference type="EMBL" id="LNYV01000014">
    <property type="protein sequence ID" value="KTD58134.1"/>
    <property type="molecule type" value="Genomic_DNA"/>
</dbReference>
<protein>
    <submittedName>
        <fullName evidence="1">Ankyrin repeat protein</fullName>
    </submittedName>
</protein>